<proteinExistence type="predicted"/>
<evidence type="ECO:0000313" key="1">
    <source>
        <dbReference type="EMBL" id="AXA44756.1"/>
    </source>
</evidence>
<geneLocation type="plasmid" evidence="1 2">
    <name>unnamed4</name>
</geneLocation>
<dbReference type="Proteomes" id="UP000251166">
    <property type="component" value="Plasmid unnamed4"/>
</dbReference>
<name>A0A2Z4YUN9_RHILE</name>
<organism evidence="1 2">
    <name type="scientific">Rhizobium leguminosarum</name>
    <dbReference type="NCBI Taxonomy" id="384"/>
    <lineage>
        <taxon>Bacteria</taxon>
        <taxon>Pseudomonadati</taxon>
        <taxon>Pseudomonadota</taxon>
        <taxon>Alphaproteobacteria</taxon>
        <taxon>Hyphomicrobiales</taxon>
        <taxon>Rhizobiaceae</taxon>
        <taxon>Rhizobium/Agrobacterium group</taxon>
        <taxon>Rhizobium</taxon>
    </lineage>
</organism>
<accession>A0A2Z4YUN9</accession>
<dbReference type="AlphaFoldDB" id="A0A2Z4YUN9"/>
<keyword evidence="1" id="KW-0614">Plasmid</keyword>
<gene>
    <name evidence="1" type="ORF">DLJ82_6786</name>
</gene>
<protein>
    <submittedName>
        <fullName evidence="1">Uncharacterized protein</fullName>
    </submittedName>
</protein>
<reference evidence="1 2" key="1">
    <citation type="submission" date="2018-07" db="EMBL/GenBank/DDBJ databases">
        <title>Rhizobium leguminosarum strain:ATCC 14479 Genome sequencing and assembly.</title>
        <authorList>
            <person name="Chakraborty R."/>
        </authorList>
    </citation>
    <scope>NUCLEOTIDE SEQUENCE [LARGE SCALE GENOMIC DNA]</scope>
    <source>
        <strain evidence="1 2">ATCC 14479</strain>
        <plasmid evidence="2">Plasmid unnamed4</plasmid>
    </source>
</reference>
<sequence>MSFVLSGRKPLTAIPHTHIRFRRGSDSYPDPIDNMRLIDVDIVILQDLSVVDFRAIVAIAPFGDDDVACLNCLPQHGCMVKVQ</sequence>
<evidence type="ECO:0000313" key="2">
    <source>
        <dbReference type="Proteomes" id="UP000251166"/>
    </source>
</evidence>
<dbReference type="EMBL" id="CP030764">
    <property type="protein sequence ID" value="AXA44756.1"/>
    <property type="molecule type" value="Genomic_DNA"/>
</dbReference>